<dbReference type="CDD" id="cd14473">
    <property type="entry name" value="FERM_B-lobe"/>
    <property type="match status" value="1"/>
</dbReference>
<dbReference type="InterPro" id="IPR046810">
    <property type="entry name" value="ERM_helical"/>
</dbReference>
<dbReference type="InterPro" id="IPR000798">
    <property type="entry name" value="Ez/rad/moesin-like"/>
</dbReference>
<organism evidence="6 7">
    <name type="scientific">Pavo cristatus</name>
    <name type="common">Indian peafowl</name>
    <name type="synonym">Blue peafowl</name>
    <dbReference type="NCBI Taxonomy" id="9049"/>
    <lineage>
        <taxon>Eukaryota</taxon>
        <taxon>Metazoa</taxon>
        <taxon>Chordata</taxon>
        <taxon>Craniata</taxon>
        <taxon>Vertebrata</taxon>
        <taxon>Euteleostomi</taxon>
        <taxon>Archelosauria</taxon>
        <taxon>Archosauria</taxon>
        <taxon>Dinosauria</taxon>
        <taxon>Saurischia</taxon>
        <taxon>Theropoda</taxon>
        <taxon>Coelurosauria</taxon>
        <taxon>Aves</taxon>
        <taxon>Neognathae</taxon>
        <taxon>Galloanserae</taxon>
        <taxon>Galliformes</taxon>
        <taxon>Phasianidae</taxon>
        <taxon>Phasianinae</taxon>
        <taxon>Pavo</taxon>
    </lineage>
</organism>
<evidence type="ECO:0000313" key="7">
    <source>
        <dbReference type="Proteomes" id="UP000694428"/>
    </source>
</evidence>
<dbReference type="InterPro" id="IPR000299">
    <property type="entry name" value="FERM_domain"/>
</dbReference>
<dbReference type="SUPFAM" id="SSF47031">
    <property type="entry name" value="Second domain of FERM"/>
    <property type="match status" value="1"/>
</dbReference>
<dbReference type="Pfam" id="PF09380">
    <property type="entry name" value="FERM_C"/>
    <property type="match status" value="1"/>
</dbReference>
<name>A0A8C9G1A6_PAVCR</name>
<keyword evidence="2" id="KW-1003">Cell membrane</keyword>
<dbReference type="Ensembl" id="ENSPSTT00000023073.1">
    <property type="protein sequence ID" value="ENSPSTP00000021971.1"/>
    <property type="gene ID" value="ENSPSTG00000016094.1"/>
</dbReference>
<dbReference type="PANTHER" id="PTHR23281">
    <property type="entry name" value="MERLIN/MOESIN/EZRIN/RADIXIN"/>
    <property type="match status" value="1"/>
</dbReference>
<dbReference type="PRINTS" id="PR00661">
    <property type="entry name" value="ERMFAMILY"/>
</dbReference>
<evidence type="ECO:0000313" key="6">
    <source>
        <dbReference type="Ensembl" id="ENSPSTP00000021971.1"/>
    </source>
</evidence>
<evidence type="ECO:0000256" key="2">
    <source>
        <dbReference type="ARBA" id="ARBA00022475"/>
    </source>
</evidence>
<dbReference type="InterPro" id="IPR035963">
    <property type="entry name" value="FERM_2"/>
</dbReference>
<dbReference type="InterPro" id="IPR019747">
    <property type="entry name" value="FERM_CS"/>
</dbReference>
<dbReference type="SUPFAM" id="SSF50729">
    <property type="entry name" value="PH domain-like"/>
    <property type="match status" value="1"/>
</dbReference>
<keyword evidence="4" id="KW-0175">Coiled coil</keyword>
<dbReference type="InterPro" id="IPR011174">
    <property type="entry name" value="ERM"/>
</dbReference>
<proteinExistence type="predicted"/>
<dbReference type="InterPro" id="IPR018980">
    <property type="entry name" value="FERM_PH-like_C"/>
</dbReference>
<dbReference type="Gene3D" id="1.20.5.450">
    <property type="match status" value="1"/>
</dbReference>
<evidence type="ECO:0000256" key="3">
    <source>
        <dbReference type="ARBA" id="ARBA00023136"/>
    </source>
</evidence>
<dbReference type="Pfam" id="PF00373">
    <property type="entry name" value="FERM_M"/>
    <property type="match status" value="1"/>
</dbReference>
<keyword evidence="7" id="KW-1185">Reference proteome</keyword>
<dbReference type="Gene3D" id="2.30.29.30">
    <property type="entry name" value="Pleckstrin-homology domain (PH domain)/Phosphotyrosine-binding domain (PTB)"/>
    <property type="match status" value="1"/>
</dbReference>
<dbReference type="InterPro" id="IPR014352">
    <property type="entry name" value="FERM/acyl-CoA-bd_prot_sf"/>
</dbReference>
<sequence length="428" mass="50311">MTAEMWEEKITAWYAEHRGIARDEAEMNYLKIAQDLEMYGVNYFPIQNKNHTDLLLGVDAKGIHIYSINNRFSPNKSFEWSAIRNISYSEKEAAVGLFFSLDGVQFCHSHIFFPFLIQILQLCIGNHDLFMRRRKVDSIEIQQMKAQAREEKARKKMENQRLAREKQLREEAERAKEELERRLFQLEDEARQANEALLRSQEAAELLAEKAQIAEEEAKLLAQNAAEAEQERQRLEITALKTKEEKRLMEQKMREAELIAVKLVKESDRRAKEAEHLKQDLHEAREAERKAKQKLFDITRLNYPHMVKYPHYLPTDTRDANFDKGSIKLDLKDIDLKRLSFEIERERYQYACGVNKEEYINCGKFGKEKFFGNQQVISFTPQDSLVVRMTGGLLLNWCRLCLCKTCCFTHRKSFMVASNHDRSRTLLS</sequence>
<reference evidence="6" key="1">
    <citation type="submission" date="2025-08" db="UniProtKB">
        <authorList>
            <consortium name="Ensembl"/>
        </authorList>
    </citation>
    <scope>IDENTIFICATION</scope>
</reference>
<dbReference type="Pfam" id="PF20492">
    <property type="entry name" value="ERM_helical"/>
    <property type="match status" value="1"/>
</dbReference>
<dbReference type="Gene3D" id="1.20.80.10">
    <property type="match status" value="1"/>
</dbReference>
<evidence type="ECO:0000256" key="1">
    <source>
        <dbReference type="ARBA" id="ARBA00004202"/>
    </source>
</evidence>
<feature type="coiled-coil region" evidence="4">
    <location>
        <begin position="141"/>
        <end position="294"/>
    </location>
</feature>
<dbReference type="Proteomes" id="UP000694428">
    <property type="component" value="Unplaced"/>
</dbReference>
<accession>A0A8C9G1A6</accession>
<keyword evidence="3" id="KW-0472">Membrane</keyword>
<feature type="domain" description="FERM" evidence="5">
    <location>
        <begin position="1"/>
        <end position="134"/>
    </location>
</feature>
<evidence type="ECO:0000256" key="4">
    <source>
        <dbReference type="SAM" id="Coils"/>
    </source>
</evidence>
<evidence type="ECO:0000259" key="5">
    <source>
        <dbReference type="PROSITE" id="PS50057"/>
    </source>
</evidence>
<dbReference type="GO" id="GO:0005886">
    <property type="term" value="C:plasma membrane"/>
    <property type="evidence" value="ECO:0007669"/>
    <property type="project" value="UniProtKB-SubCell"/>
</dbReference>
<comment type="subcellular location">
    <subcellularLocation>
        <location evidence="1">Cell membrane</location>
        <topology evidence="1">Peripheral membrane protein</topology>
    </subcellularLocation>
</comment>
<dbReference type="GO" id="GO:0003779">
    <property type="term" value="F:actin binding"/>
    <property type="evidence" value="ECO:0007669"/>
    <property type="project" value="InterPro"/>
</dbReference>
<dbReference type="InterPro" id="IPR011993">
    <property type="entry name" value="PH-like_dom_sf"/>
</dbReference>
<dbReference type="SMART" id="SM01196">
    <property type="entry name" value="FERM_C"/>
    <property type="match status" value="1"/>
</dbReference>
<dbReference type="AlphaFoldDB" id="A0A8C9G1A6"/>
<reference evidence="6" key="2">
    <citation type="submission" date="2025-09" db="UniProtKB">
        <authorList>
            <consortium name="Ensembl"/>
        </authorList>
    </citation>
    <scope>IDENTIFICATION</scope>
</reference>
<dbReference type="InterPro" id="IPR019748">
    <property type="entry name" value="FERM_central"/>
</dbReference>
<dbReference type="PROSITE" id="PS00661">
    <property type="entry name" value="FERM_2"/>
    <property type="match status" value="1"/>
</dbReference>
<protein>
    <recommendedName>
        <fullName evidence="5">FERM domain-containing protein</fullName>
    </recommendedName>
</protein>
<dbReference type="PROSITE" id="PS50057">
    <property type="entry name" value="FERM_3"/>
    <property type="match status" value="1"/>
</dbReference>